<dbReference type="EMBL" id="JADQDM010000016">
    <property type="protein sequence ID" value="MBF9223631.1"/>
    <property type="molecule type" value="Genomic_DNA"/>
</dbReference>
<comment type="subcellular location">
    <subcellularLocation>
        <location evidence="1">Cell membrane</location>
        <topology evidence="1">Multi-pass membrane protein</topology>
    </subcellularLocation>
</comment>
<keyword evidence="2 7" id="KW-0812">Transmembrane</keyword>
<dbReference type="GO" id="GO:0005524">
    <property type="term" value="F:ATP binding"/>
    <property type="evidence" value="ECO:0007669"/>
    <property type="project" value="UniProtKB-KW"/>
</dbReference>
<dbReference type="PROSITE" id="PS50929">
    <property type="entry name" value="ABC_TM1F"/>
    <property type="match status" value="1"/>
</dbReference>
<feature type="transmembrane region" description="Helical" evidence="7">
    <location>
        <begin position="169"/>
        <end position="186"/>
    </location>
</feature>
<feature type="transmembrane region" description="Helical" evidence="7">
    <location>
        <begin position="192"/>
        <end position="209"/>
    </location>
</feature>
<evidence type="ECO:0000256" key="6">
    <source>
        <dbReference type="ARBA" id="ARBA00023136"/>
    </source>
</evidence>
<dbReference type="Proteomes" id="UP000618931">
    <property type="component" value="Unassembled WGS sequence"/>
</dbReference>
<keyword evidence="6 7" id="KW-0472">Membrane</keyword>
<feature type="domain" description="ABC transporter" evidence="8">
    <location>
        <begin position="374"/>
        <end position="610"/>
    </location>
</feature>
<dbReference type="CDD" id="cd18576">
    <property type="entry name" value="ABC_6TM_bac_exporter_ABCB8_10_like"/>
    <property type="match status" value="1"/>
</dbReference>
<feature type="transmembrane region" description="Helical" evidence="7">
    <location>
        <begin position="269"/>
        <end position="291"/>
    </location>
</feature>
<keyword evidence="3" id="KW-0547">Nucleotide-binding</keyword>
<organism evidence="10 11">
    <name type="scientific">Hymenobacter ruricola</name>
    <dbReference type="NCBI Taxonomy" id="2791023"/>
    <lineage>
        <taxon>Bacteria</taxon>
        <taxon>Pseudomonadati</taxon>
        <taxon>Bacteroidota</taxon>
        <taxon>Cytophagia</taxon>
        <taxon>Cytophagales</taxon>
        <taxon>Hymenobacteraceae</taxon>
        <taxon>Hymenobacter</taxon>
    </lineage>
</organism>
<feature type="transmembrane region" description="Helical" evidence="7">
    <location>
        <begin position="90"/>
        <end position="111"/>
    </location>
</feature>
<feature type="transmembrane region" description="Helical" evidence="7">
    <location>
        <begin position="311"/>
        <end position="330"/>
    </location>
</feature>
<dbReference type="InterPro" id="IPR036640">
    <property type="entry name" value="ABC1_TM_sf"/>
</dbReference>
<dbReference type="InterPro" id="IPR003593">
    <property type="entry name" value="AAA+_ATPase"/>
</dbReference>
<sequence>MARSGLNTSGNDVSADLPKPKVTKETLKRSLRIFRYVLPYRSKFIIGMVLLVLSSLSTMSFPWIGGKLVDAANDKPFVLPGGLVLDINRIALGLFLVTVLQGLFSFGRIWFFTQVSEFTVRDIREALYAKFVQLPIPFFEKNRVGAVTSRITSDVAQIQDSFSLTLAELFRQVFTLLAGLAFIMFVSWRLSVFMLITFPPIVLAAGLFGRKIRTLSKTVQQELAHTNTIVEETLQAINSVKAFTNERFEIGRYTTSLRKVVRAALQSNLYRGAFVSFVIIGLFGGIILVLWRGATLVHTPKTDPNHLDIGQLVSFILYTVYIGASVAGLGEVYGKVQSTLGASERILEILDEAPEPTHIDPPVGLVPARLHGEIRYEHVAFRYPTRPDIAVLSDIDFHIAAGEKIALVGPSGAGKSTIAGLLMQFYPLSGGRIIVDGHDVQDYDLTALRRHIGIVPQETLLFGGTIRENIAYGKPDATDGEIIEAAERANAWQFIQAFPEALDTVVGDRGIKLSGGQRQRVAIARAILKNPAILILDEATSSLDSESEKLVQGALDELMQHRTSLIIAHRLSTIRKVDKILVIDGGRIVEAGSHEELSEREGGLYANLLRLQFELT</sequence>
<evidence type="ECO:0000313" key="11">
    <source>
        <dbReference type="Proteomes" id="UP000618931"/>
    </source>
</evidence>
<evidence type="ECO:0000256" key="7">
    <source>
        <dbReference type="SAM" id="Phobius"/>
    </source>
</evidence>
<feature type="domain" description="ABC transmembrane type-1" evidence="9">
    <location>
        <begin position="45"/>
        <end position="338"/>
    </location>
</feature>
<dbReference type="Pfam" id="PF00664">
    <property type="entry name" value="ABC_membrane"/>
    <property type="match status" value="1"/>
</dbReference>
<proteinExistence type="predicted"/>
<dbReference type="PROSITE" id="PS00211">
    <property type="entry name" value="ABC_TRANSPORTER_1"/>
    <property type="match status" value="1"/>
</dbReference>
<evidence type="ECO:0000256" key="3">
    <source>
        <dbReference type="ARBA" id="ARBA00022741"/>
    </source>
</evidence>
<dbReference type="Pfam" id="PF00005">
    <property type="entry name" value="ABC_tran"/>
    <property type="match status" value="1"/>
</dbReference>
<keyword evidence="5 7" id="KW-1133">Transmembrane helix</keyword>
<evidence type="ECO:0000256" key="1">
    <source>
        <dbReference type="ARBA" id="ARBA00004651"/>
    </source>
</evidence>
<dbReference type="SUPFAM" id="SSF52540">
    <property type="entry name" value="P-loop containing nucleoside triphosphate hydrolases"/>
    <property type="match status" value="1"/>
</dbReference>
<dbReference type="Gene3D" id="3.40.50.300">
    <property type="entry name" value="P-loop containing nucleotide triphosphate hydrolases"/>
    <property type="match status" value="1"/>
</dbReference>
<protein>
    <submittedName>
        <fullName evidence="10">ATP-binding cassette domain-containing protein</fullName>
    </submittedName>
</protein>
<dbReference type="PANTHER" id="PTHR43394:SF1">
    <property type="entry name" value="ATP-BINDING CASSETTE SUB-FAMILY B MEMBER 10, MITOCHONDRIAL"/>
    <property type="match status" value="1"/>
</dbReference>
<dbReference type="InterPro" id="IPR017871">
    <property type="entry name" value="ABC_transporter-like_CS"/>
</dbReference>
<name>A0ABS0I9I5_9BACT</name>
<gene>
    <name evidence="10" type="ORF">I2H31_21180</name>
</gene>
<dbReference type="InterPro" id="IPR039421">
    <property type="entry name" value="Type_1_exporter"/>
</dbReference>
<dbReference type="SUPFAM" id="SSF90123">
    <property type="entry name" value="ABC transporter transmembrane region"/>
    <property type="match status" value="1"/>
</dbReference>
<dbReference type="Gene3D" id="1.20.1560.10">
    <property type="entry name" value="ABC transporter type 1, transmembrane domain"/>
    <property type="match status" value="1"/>
</dbReference>
<dbReference type="RefSeq" id="WP_196295049.1">
    <property type="nucleotide sequence ID" value="NZ_JADQDM010000016.1"/>
</dbReference>
<evidence type="ECO:0000259" key="9">
    <source>
        <dbReference type="PROSITE" id="PS50929"/>
    </source>
</evidence>
<dbReference type="PANTHER" id="PTHR43394">
    <property type="entry name" value="ATP-DEPENDENT PERMEASE MDL1, MITOCHONDRIAL"/>
    <property type="match status" value="1"/>
</dbReference>
<dbReference type="InterPro" id="IPR011527">
    <property type="entry name" value="ABC1_TM_dom"/>
</dbReference>
<evidence type="ECO:0000259" key="8">
    <source>
        <dbReference type="PROSITE" id="PS50893"/>
    </source>
</evidence>
<keyword evidence="11" id="KW-1185">Reference proteome</keyword>
<evidence type="ECO:0000313" key="10">
    <source>
        <dbReference type="EMBL" id="MBF9223631.1"/>
    </source>
</evidence>
<comment type="caution">
    <text evidence="10">The sequence shown here is derived from an EMBL/GenBank/DDBJ whole genome shotgun (WGS) entry which is preliminary data.</text>
</comment>
<dbReference type="SMART" id="SM00382">
    <property type="entry name" value="AAA"/>
    <property type="match status" value="1"/>
</dbReference>
<reference evidence="10 11" key="1">
    <citation type="submission" date="2020-11" db="EMBL/GenBank/DDBJ databases">
        <authorList>
            <person name="Kim M.K."/>
        </authorList>
    </citation>
    <scope>NUCLEOTIDE SEQUENCE [LARGE SCALE GENOMIC DNA]</scope>
    <source>
        <strain evidence="10 11">BT662</strain>
    </source>
</reference>
<dbReference type="PROSITE" id="PS50893">
    <property type="entry name" value="ABC_TRANSPORTER_2"/>
    <property type="match status" value="1"/>
</dbReference>
<keyword evidence="4 10" id="KW-0067">ATP-binding</keyword>
<feature type="transmembrane region" description="Helical" evidence="7">
    <location>
        <begin position="44"/>
        <end position="64"/>
    </location>
</feature>
<dbReference type="InterPro" id="IPR027417">
    <property type="entry name" value="P-loop_NTPase"/>
</dbReference>
<dbReference type="InterPro" id="IPR003439">
    <property type="entry name" value="ABC_transporter-like_ATP-bd"/>
</dbReference>
<accession>A0ABS0I9I5</accession>
<evidence type="ECO:0000256" key="5">
    <source>
        <dbReference type="ARBA" id="ARBA00022989"/>
    </source>
</evidence>
<evidence type="ECO:0000256" key="2">
    <source>
        <dbReference type="ARBA" id="ARBA00022692"/>
    </source>
</evidence>
<evidence type="ECO:0000256" key="4">
    <source>
        <dbReference type="ARBA" id="ARBA00022840"/>
    </source>
</evidence>